<dbReference type="PANTHER" id="PTHR42718:SF47">
    <property type="entry name" value="METHYL VIOLOGEN RESISTANCE PROTEIN SMVA"/>
    <property type="match status" value="1"/>
</dbReference>
<keyword evidence="10" id="KW-1185">Reference proteome</keyword>
<dbReference type="GO" id="GO:0022857">
    <property type="term" value="F:transmembrane transporter activity"/>
    <property type="evidence" value="ECO:0007669"/>
    <property type="project" value="InterPro"/>
</dbReference>
<dbReference type="Gene3D" id="1.20.1720.10">
    <property type="entry name" value="Multidrug resistance protein D"/>
    <property type="match status" value="1"/>
</dbReference>
<evidence type="ECO:0000313" key="10">
    <source>
        <dbReference type="Proteomes" id="UP000319756"/>
    </source>
</evidence>
<organism evidence="9 10">
    <name type="scientific">Salicibibacter halophilus</name>
    <dbReference type="NCBI Taxonomy" id="2502791"/>
    <lineage>
        <taxon>Bacteria</taxon>
        <taxon>Bacillati</taxon>
        <taxon>Bacillota</taxon>
        <taxon>Bacilli</taxon>
        <taxon>Bacillales</taxon>
        <taxon>Bacillaceae</taxon>
        <taxon>Salicibibacter</taxon>
    </lineage>
</organism>
<evidence type="ECO:0000313" key="9">
    <source>
        <dbReference type="EMBL" id="QDI90712.1"/>
    </source>
</evidence>
<dbReference type="OrthoDB" id="9781469at2"/>
<dbReference type="Pfam" id="PF07690">
    <property type="entry name" value="MFS_1"/>
    <property type="match status" value="1"/>
</dbReference>
<name>A0A514LFS6_9BACI</name>
<keyword evidence="4 7" id="KW-0812">Transmembrane</keyword>
<feature type="transmembrane region" description="Helical" evidence="7">
    <location>
        <begin position="89"/>
        <end position="106"/>
    </location>
</feature>
<dbReference type="GO" id="GO:0005886">
    <property type="term" value="C:plasma membrane"/>
    <property type="evidence" value="ECO:0007669"/>
    <property type="project" value="UniProtKB-SubCell"/>
</dbReference>
<evidence type="ECO:0000256" key="3">
    <source>
        <dbReference type="ARBA" id="ARBA00022475"/>
    </source>
</evidence>
<sequence length="189" mass="20561">MKNIEHNKNVDAAPGATWREWFGLGALSLAVFMLATDVTVLFLAMPSIAADLTPSATQMLWIIHIGELLTVGFVLTMGRLGDKIGRRRLLIIGISVYGLASLMAAFSTAAWLLIAIRALLGIATATVMPSTMSLLRSMFPEPKQFSVAIAINLSAFSAGMALGPPMGGLLLDYFWWGRYFSLMFRLPSY</sequence>
<evidence type="ECO:0000256" key="6">
    <source>
        <dbReference type="ARBA" id="ARBA00023136"/>
    </source>
</evidence>
<dbReference type="InterPro" id="IPR020846">
    <property type="entry name" value="MFS_dom"/>
</dbReference>
<evidence type="ECO:0000256" key="2">
    <source>
        <dbReference type="ARBA" id="ARBA00022448"/>
    </source>
</evidence>
<feature type="transmembrane region" description="Helical" evidence="7">
    <location>
        <begin position="21"/>
        <end position="46"/>
    </location>
</feature>
<dbReference type="SUPFAM" id="SSF103473">
    <property type="entry name" value="MFS general substrate transporter"/>
    <property type="match status" value="1"/>
</dbReference>
<feature type="transmembrane region" description="Helical" evidence="7">
    <location>
        <begin position="58"/>
        <end position="77"/>
    </location>
</feature>
<keyword evidence="5 7" id="KW-1133">Transmembrane helix</keyword>
<evidence type="ECO:0000256" key="4">
    <source>
        <dbReference type="ARBA" id="ARBA00022692"/>
    </source>
</evidence>
<dbReference type="PROSITE" id="PS50850">
    <property type="entry name" value="MFS"/>
    <property type="match status" value="1"/>
</dbReference>
<dbReference type="KEGG" id="sale:EPH95_05580"/>
<evidence type="ECO:0000256" key="5">
    <source>
        <dbReference type="ARBA" id="ARBA00022989"/>
    </source>
</evidence>
<dbReference type="InterPro" id="IPR036259">
    <property type="entry name" value="MFS_trans_sf"/>
</dbReference>
<feature type="transmembrane region" description="Helical" evidence="7">
    <location>
        <begin position="112"/>
        <end position="135"/>
    </location>
</feature>
<dbReference type="PANTHER" id="PTHR42718">
    <property type="entry name" value="MAJOR FACILITATOR SUPERFAMILY MULTIDRUG TRANSPORTER MFSC"/>
    <property type="match status" value="1"/>
</dbReference>
<comment type="subcellular location">
    <subcellularLocation>
        <location evidence="1">Cell membrane</location>
        <topology evidence="1">Multi-pass membrane protein</topology>
    </subcellularLocation>
</comment>
<dbReference type="Proteomes" id="UP000319756">
    <property type="component" value="Chromosome"/>
</dbReference>
<feature type="domain" description="Major facilitator superfamily (MFS) profile" evidence="8">
    <location>
        <begin position="23"/>
        <end position="189"/>
    </location>
</feature>
<evidence type="ECO:0000256" key="1">
    <source>
        <dbReference type="ARBA" id="ARBA00004651"/>
    </source>
</evidence>
<protein>
    <submittedName>
        <fullName evidence="9">MFS transporter</fullName>
    </submittedName>
</protein>
<feature type="transmembrane region" description="Helical" evidence="7">
    <location>
        <begin position="147"/>
        <end position="176"/>
    </location>
</feature>
<keyword evidence="2" id="KW-0813">Transport</keyword>
<reference evidence="10" key="1">
    <citation type="submission" date="2019-01" db="EMBL/GenBank/DDBJ databases">
        <title>Genomic analysis of Salicibibacter sp. NKC3-5.</title>
        <authorList>
            <person name="Oh Y.J."/>
        </authorList>
    </citation>
    <scope>NUCLEOTIDE SEQUENCE [LARGE SCALE GENOMIC DNA]</scope>
    <source>
        <strain evidence="10">NKC3-5</strain>
    </source>
</reference>
<keyword evidence="6 7" id="KW-0472">Membrane</keyword>
<dbReference type="EMBL" id="CP035485">
    <property type="protein sequence ID" value="QDI90712.1"/>
    <property type="molecule type" value="Genomic_DNA"/>
</dbReference>
<proteinExistence type="predicted"/>
<gene>
    <name evidence="9" type="ORF">EPH95_05580</name>
</gene>
<dbReference type="InterPro" id="IPR011701">
    <property type="entry name" value="MFS"/>
</dbReference>
<evidence type="ECO:0000259" key="8">
    <source>
        <dbReference type="PROSITE" id="PS50850"/>
    </source>
</evidence>
<evidence type="ECO:0000256" key="7">
    <source>
        <dbReference type="SAM" id="Phobius"/>
    </source>
</evidence>
<accession>A0A514LFS6</accession>
<keyword evidence="3" id="KW-1003">Cell membrane</keyword>
<dbReference type="AlphaFoldDB" id="A0A514LFS6"/>